<dbReference type="RefSeq" id="WP_110380052.1">
    <property type="nucleotide sequence ID" value="NZ_CP029288.2"/>
</dbReference>
<protein>
    <recommendedName>
        <fullName evidence="16 17">Reverse gyrase</fullName>
        <ecNumber evidence="16">5.6.2.-</ecNumber>
    </recommendedName>
</protein>
<dbReference type="SMART" id="SM00493">
    <property type="entry name" value="TOPRIM"/>
    <property type="match status" value="1"/>
</dbReference>
<dbReference type="PANTHER" id="PTHR43505">
    <property type="entry name" value="REVERSE GYRASE"/>
    <property type="match status" value="1"/>
</dbReference>
<dbReference type="InterPro" id="IPR013824">
    <property type="entry name" value="Topo_IA_cen_sub1"/>
</dbReference>
<name>A0A2U9IMB8_9CREN</name>
<dbReference type="AlphaFoldDB" id="A0A2U9IMB8"/>
<dbReference type="GO" id="GO:0005737">
    <property type="term" value="C:cytoplasm"/>
    <property type="evidence" value="ECO:0007669"/>
    <property type="project" value="UniProtKB-SubCell"/>
</dbReference>
<dbReference type="Proteomes" id="UP000248410">
    <property type="component" value="Chromosome"/>
</dbReference>
<dbReference type="Gene3D" id="3.40.50.140">
    <property type="match status" value="1"/>
</dbReference>
<keyword evidence="16" id="KW-0378">Hydrolase</keyword>
<keyword evidence="9 16" id="KW-0067">ATP-binding</keyword>
<keyword evidence="11 16" id="KW-0799">Topoisomerase</keyword>
<evidence type="ECO:0000256" key="7">
    <source>
        <dbReference type="ARBA" id="ARBA00022771"/>
    </source>
</evidence>
<evidence type="ECO:0000256" key="2">
    <source>
        <dbReference type="ARBA" id="ARBA00004496"/>
    </source>
</evidence>
<feature type="domain" description="RG N-terminal-type" evidence="20">
    <location>
        <begin position="4"/>
        <end position="42"/>
    </location>
</feature>
<comment type="domain">
    <text evidence="16">Introduction of positive supercoils requires the cooperation of both domains. The helicase-like domain probably does not directly unwind DNA, but more likely acts by driving ATP-dependent conformational changes within the whole enzyme. A beta hairpin in the 'latch' region of the N-terminal domain plays a regulatory role in the enzyme, repressing topoisomerase activity in the absence of ATP and preventing the enzyme from acting as an ATP-independent relaxing enzyme; it also helps to coordinate nucleotide hydrolysis by the ATPase domain with the supercoiling activity of the topoisomerase domain.</text>
</comment>
<dbReference type="GeneID" id="36837509"/>
<dbReference type="InterPro" id="IPR027417">
    <property type="entry name" value="P-loop_NTPase"/>
</dbReference>
<evidence type="ECO:0000256" key="14">
    <source>
        <dbReference type="ARBA" id="ARBA00043976"/>
    </source>
</evidence>
<dbReference type="Pfam" id="PF17915">
    <property type="entry name" value="zf_Rg"/>
    <property type="match status" value="1"/>
</dbReference>
<feature type="binding site" evidence="16">
    <location>
        <position position="90"/>
    </location>
    <ligand>
        <name>ATP</name>
        <dbReference type="ChEBI" id="CHEBI:30616"/>
    </ligand>
</feature>
<proteinExistence type="inferred from homology"/>
<evidence type="ECO:0000259" key="18">
    <source>
        <dbReference type="PROSITE" id="PS50880"/>
    </source>
</evidence>
<dbReference type="PROSITE" id="PS51192">
    <property type="entry name" value="HELICASE_ATP_BIND_1"/>
    <property type="match status" value="1"/>
</dbReference>
<dbReference type="SMART" id="SM00437">
    <property type="entry name" value="TOP1Ac"/>
    <property type="match status" value="1"/>
</dbReference>
<evidence type="ECO:0000256" key="1">
    <source>
        <dbReference type="ARBA" id="ARBA00001946"/>
    </source>
</evidence>
<dbReference type="GO" id="GO:0006260">
    <property type="term" value="P:DNA replication"/>
    <property type="evidence" value="ECO:0007669"/>
    <property type="project" value="UniProtKB-UniRule"/>
</dbReference>
<dbReference type="Gene3D" id="3.40.50.300">
    <property type="entry name" value="P-loop containing nucleotide triphosphate hydrolases"/>
    <property type="match status" value="3"/>
</dbReference>
<keyword evidence="13 16" id="KW-0413">Isomerase</keyword>
<dbReference type="PROSITE" id="PS52037">
    <property type="entry name" value="ZF_RG_C"/>
    <property type="match status" value="1"/>
</dbReference>
<dbReference type="HAMAP" id="MF_01125">
    <property type="entry name" value="Reverse_gyrase"/>
    <property type="match status" value="1"/>
</dbReference>
<comment type="function">
    <text evidence="17">Modifies the topological state of DNA by introducing positive supercoils in an ATP-dependent process, increasing the linking number in steps of +1. Binds to single-stranded DNA, transiently cleaves and then rejoins the ends, introducing a positive supercoil in the process. The scissile phosphodiester is attacked by the catalytic tyrosine of the enzyme, resulting in the formation of a DNA-(5'-phosphotyrosyl)-enzyme intermediate. Involved in rewinding DNA strands in regions of the chromosome that have opened up to allow replication, transcription, DNA repair and/or for DNA protection.</text>
</comment>
<dbReference type="CDD" id="cd18798">
    <property type="entry name" value="SF2_C_reverse_gyrase"/>
    <property type="match status" value="1"/>
</dbReference>
<dbReference type="InterPro" id="IPR040569">
    <property type="entry name" value="Znf_Rg"/>
</dbReference>
<dbReference type="NCBIfam" id="TIGR01054">
    <property type="entry name" value="rgy"/>
    <property type="match status" value="1"/>
</dbReference>
<dbReference type="InterPro" id="IPR023405">
    <property type="entry name" value="Topo_IA_core_domain"/>
</dbReference>
<dbReference type="EC" id="5.6.2.-" evidence="16"/>
<dbReference type="InterPro" id="IPR003601">
    <property type="entry name" value="Topo_IA_2"/>
</dbReference>
<comment type="catalytic activity">
    <reaction evidence="15 16 17">
        <text>ATP + H2O = ADP + phosphate + H(+)</text>
        <dbReference type="Rhea" id="RHEA:13065"/>
        <dbReference type="ChEBI" id="CHEBI:15377"/>
        <dbReference type="ChEBI" id="CHEBI:15378"/>
        <dbReference type="ChEBI" id="CHEBI:30616"/>
        <dbReference type="ChEBI" id="CHEBI:43474"/>
        <dbReference type="ChEBI" id="CHEBI:456216"/>
    </reaction>
</comment>
<dbReference type="CDD" id="cd03361">
    <property type="entry name" value="TOPRIM_TopoIA_RevGyr"/>
    <property type="match status" value="1"/>
</dbReference>
<dbReference type="InterPro" id="IPR013826">
    <property type="entry name" value="Topo_IA_cen_sub3"/>
</dbReference>
<keyword evidence="12 16" id="KW-0238">DNA-binding</keyword>
<dbReference type="InterPro" id="IPR003602">
    <property type="entry name" value="Topo_IA_DNA-bd_dom"/>
</dbReference>
<evidence type="ECO:0000256" key="17">
    <source>
        <dbReference type="RuleBase" id="RU004026"/>
    </source>
</evidence>
<dbReference type="SMART" id="SM00487">
    <property type="entry name" value="DEXDc"/>
    <property type="match status" value="1"/>
</dbReference>
<dbReference type="CDD" id="cd00186">
    <property type="entry name" value="TOP1Ac"/>
    <property type="match status" value="1"/>
</dbReference>
<dbReference type="GO" id="GO:0160097">
    <property type="term" value="F:reverse gyrase activity"/>
    <property type="evidence" value="ECO:0007669"/>
    <property type="project" value="UniProtKB-UniRule"/>
</dbReference>
<dbReference type="GO" id="GO:0005524">
    <property type="term" value="F:ATP binding"/>
    <property type="evidence" value="ECO:0007669"/>
    <property type="project" value="UniProtKB-UniRule"/>
</dbReference>
<keyword evidence="6 16" id="KW-0547">Nucleotide-binding</keyword>
<keyword evidence="8 16" id="KW-0862">Zinc</keyword>
<evidence type="ECO:0000259" key="20">
    <source>
        <dbReference type="PROSITE" id="PS52036"/>
    </source>
</evidence>
<dbReference type="InterPro" id="IPR014001">
    <property type="entry name" value="Helicase_ATP-bd"/>
</dbReference>
<keyword evidence="7 16" id="KW-0863">Zinc-finger</keyword>
<dbReference type="PROSITE" id="PS50880">
    <property type="entry name" value="TOPRIM"/>
    <property type="match status" value="1"/>
</dbReference>
<dbReference type="Gene3D" id="1.10.290.10">
    <property type="entry name" value="Topoisomerase I, domain 4"/>
    <property type="match status" value="1"/>
</dbReference>
<dbReference type="GO" id="GO:0008270">
    <property type="term" value="F:zinc ion binding"/>
    <property type="evidence" value="ECO:0007669"/>
    <property type="project" value="UniProtKB-UniRule"/>
</dbReference>
<dbReference type="SUPFAM" id="SSF56712">
    <property type="entry name" value="Prokaryotic type I DNA topoisomerase"/>
    <property type="match status" value="1"/>
</dbReference>
<keyword evidence="10" id="KW-0460">Magnesium</keyword>
<dbReference type="Gene3D" id="1.10.460.10">
    <property type="entry name" value="Topoisomerase I, domain 2"/>
    <property type="match status" value="1"/>
</dbReference>
<feature type="domain" description="Toprim" evidence="18">
    <location>
        <begin position="614"/>
        <end position="776"/>
    </location>
</feature>
<evidence type="ECO:0000259" key="19">
    <source>
        <dbReference type="PROSITE" id="PS51192"/>
    </source>
</evidence>
<sequence length="1237" mass="141212">MSEQLPEVVYMNSCPNCGKNITSTKLYNGSACSECVPESINFDSFEKLLTYLSDNNRLLYLESYYRTLLEIKKVEKLFLSILGSPPLGPQRSWIIRALRGESFSIIAPPGLGKTTFGIIMSLYFSSLKKKTLMLFPTKTLVTQVIQKIQDMSKNMEFVPKLAYYYSGLTQSVKQELQKSIESDDFDIFISTSRYLINNYDFISAHDYKYIFIDDIDSVLKSGKSAYTVLKLVGFSEDDINNVRDLLRKSRNDPTVFDEIRKIREKRFKDRISIFSSATITKSNPVFSSLMGFRPGSASIYLRNVIDSYIDVTSVDEKKLLDITNTIVNKLGSGGLIFVPVDRGIGFAKYIADNISGEKVEVISSSSITKLDKFERGEIDSLVGVATHYGILVRGIDIPWRIKYALFVGIPKFRFKLGETMHPLAMLKMLTLISLIVKDDNIIKTYRIVRNYLRKTSPTALAMIAKSVKEGNMASVDKYIQQGYDIVNNYLKDKEILSKISDIGEISVSGDYIMTPDYLTYIQASGRTSRIFGGALTTGLSILLVDDKKLFELLNRKLSLILDSVNWNLFDLENNKVGNWNLFDLKKRIDSEREKIQEVREKGILASEAVNNIKTVLFIVESPNKARTISNFFSRPTIRNYGNLLIYETVIGDKLLMVTASEGHIYDLTTKNLGIHGIEVDKDHEQKFIPYYNTIKRCDKGHQFTEYGNNNSCPICGSVNIRDKTNVINSLKQLAIEADEILIGTDPDVEGEKIAWDLYLALRPFNSNIKRAEFHEVTRHAIIEAINNSRQFSIPLLQSQIVRRIEDRWIGFSLSTKLQTQFWNNYCHNVLKKEDCSSLNRNLSAGRVQTPVLGWVINRYNQYNTTKRQVYIVKFLNSLSVLIPKQDKLNKNSKIKIIINSINKESETFGPLPPYTTDTLLSDASNLYGISASETMRIAQDLFELGLITYHRTDSTRISNTGISIAENYLKQILGNAYKDVFKPRTWGEGGAHEAIRPTKPLDENQLRAAIEQGDLELPKRLNLNHYRIYGIIFSRFISSQLIPLNIVKLHLKISAIFNEKEINVETPDLYLLMDISLPNGISIEKLSLYYPKIYFATRDPAYKDTIKKICDCMNKNIKCEFEANITGSITKSDYNLYTQGELITEMKNKKIGRPSTYATIVSTLLKRRYIIESKNVKRLVPSKLGTNVYDFLISNYSKFVSEDRTRDLLERMDRIEEGKEDYRQVLKQLYDEIQSIG</sequence>
<evidence type="ECO:0000256" key="4">
    <source>
        <dbReference type="ARBA" id="ARBA00022490"/>
    </source>
</evidence>
<evidence type="ECO:0000313" key="22">
    <source>
        <dbReference type="EMBL" id="AWR97162.1"/>
    </source>
</evidence>
<organism evidence="22 23">
    <name type="scientific">Acidianus sulfidivorans JP7</name>
    <dbReference type="NCBI Taxonomy" id="619593"/>
    <lineage>
        <taxon>Archaea</taxon>
        <taxon>Thermoproteota</taxon>
        <taxon>Thermoprotei</taxon>
        <taxon>Sulfolobales</taxon>
        <taxon>Sulfolobaceae</taxon>
        <taxon>Acidianus</taxon>
    </lineage>
</organism>
<comment type="subcellular location">
    <subcellularLocation>
        <location evidence="2 16">Cytoplasm</location>
    </subcellularLocation>
</comment>
<evidence type="ECO:0000256" key="15">
    <source>
        <dbReference type="ARBA" id="ARBA00049360"/>
    </source>
</evidence>
<dbReference type="GO" id="GO:0016887">
    <property type="term" value="F:ATP hydrolysis activity"/>
    <property type="evidence" value="ECO:0007669"/>
    <property type="project" value="RHEA"/>
</dbReference>
<comment type="subunit">
    <text evidence="3 16">Monomer.</text>
</comment>
<dbReference type="PROSITE" id="PS52039">
    <property type="entry name" value="TOPO_IA_2"/>
    <property type="match status" value="1"/>
</dbReference>
<comment type="similarity">
    <text evidence="14 16">In the N-terminal section; belongs to the DEAD box helicase family. DDVD subfamily.</text>
</comment>
<keyword evidence="4 16" id="KW-0963">Cytoplasm</keyword>
<dbReference type="GO" id="GO:0003677">
    <property type="term" value="F:DNA binding"/>
    <property type="evidence" value="ECO:0007669"/>
    <property type="project" value="UniProtKB-UniRule"/>
</dbReference>
<evidence type="ECO:0000256" key="9">
    <source>
        <dbReference type="ARBA" id="ARBA00022840"/>
    </source>
</evidence>
<accession>A0A2U9IMB8</accession>
<dbReference type="InterPro" id="IPR011545">
    <property type="entry name" value="DEAD/DEAH_box_helicase_dom"/>
</dbReference>
<gene>
    <name evidence="16 22" type="primary">rgy</name>
    <name evidence="22" type="ORF">DFR86_06030</name>
</gene>
<dbReference type="PROSITE" id="PS52036">
    <property type="entry name" value="ZF_RG_N"/>
    <property type="match status" value="1"/>
</dbReference>
<keyword evidence="5 16" id="KW-0479">Metal-binding</keyword>
<comment type="miscellaneous">
    <text evidence="16">This enzyme is the only unique feature of hyperthermophilic bacteria/archaea known and seems to be essential for adaptation to life at high temperatures. It may play a role in stabilization of DNA at high temperatures.</text>
</comment>
<dbReference type="OrthoDB" id="30963at2157"/>
<evidence type="ECO:0000256" key="13">
    <source>
        <dbReference type="ARBA" id="ARBA00023235"/>
    </source>
</evidence>
<dbReference type="CDD" id="cd17924">
    <property type="entry name" value="DDXDc_reverse_gyrase"/>
    <property type="match status" value="1"/>
</dbReference>
<dbReference type="KEGG" id="asul:DFR86_06030"/>
<dbReference type="Pfam" id="PF01131">
    <property type="entry name" value="Topoisom_bac"/>
    <property type="match status" value="1"/>
</dbReference>
<reference evidence="22 23" key="1">
    <citation type="submission" date="2018-05" db="EMBL/GenBank/DDBJ databases">
        <title>Complete Genome Sequences of Extremely Thermoacidophilic, Metal-Mobilizing Type-Strain Members of the Archaeal Family Sulfolobaceae: Acidianus brierleyi DSM-1651T, Acidianus sulfidivorans DSM-18786T, Metallosphaera hakonensis DSM-7519T, and Metallosphaera prunae DSM-10039T.</title>
        <authorList>
            <person name="Counts J.A."/>
            <person name="Kelly R.M."/>
        </authorList>
    </citation>
    <scope>NUCLEOTIDE SEQUENCE [LARGE SCALE GENOMIC DNA]</scope>
    <source>
        <strain evidence="22 23">JP7</strain>
    </source>
</reference>
<dbReference type="PANTHER" id="PTHR43505:SF1">
    <property type="entry name" value="REVERSE GYRASE"/>
    <property type="match status" value="1"/>
</dbReference>
<dbReference type="Gene3D" id="2.60.510.20">
    <property type="match status" value="1"/>
</dbReference>
<evidence type="ECO:0000256" key="5">
    <source>
        <dbReference type="ARBA" id="ARBA00022723"/>
    </source>
</evidence>
<comment type="cofactor">
    <cofactor evidence="1">
        <name>Mg(2+)</name>
        <dbReference type="ChEBI" id="CHEBI:18420"/>
    </cofactor>
</comment>
<comment type="similarity">
    <text evidence="16">In the C-terminal section; belongs to the type IA topoisomerase family.</text>
</comment>
<dbReference type="SMART" id="SM00436">
    <property type="entry name" value="TOP1Bc"/>
    <property type="match status" value="1"/>
</dbReference>
<dbReference type="InterPro" id="IPR006171">
    <property type="entry name" value="TOPRIM_dom"/>
</dbReference>
<evidence type="ECO:0000256" key="10">
    <source>
        <dbReference type="ARBA" id="ARBA00022842"/>
    </source>
</evidence>
<evidence type="ECO:0000256" key="16">
    <source>
        <dbReference type="HAMAP-Rule" id="MF_01125"/>
    </source>
</evidence>
<feature type="region of interest" description="Topoisomerase I" evidence="16">
    <location>
        <begin position="610"/>
        <end position="1237"/>
    </location>
</feature>
<dbReference type="SUPFAM" id="SSF52540">
    <property type="entry name" value="P-loop containing nucleoside triphosphate hydrolases"/>
    <property type="match status" value="2"/>
</dbReference>
<evidence type="ECO:0000313" key="23">
    <source>
        <dbReference type="Proteomes" id="UP000248410"/>
    </source>
</evidence>
<dbReference type="PRINTS" id="PR00417">
    <property type="entry name" value="PRTPISMRASEI"/>
</dbReference>
<evidence type="ECO:0000256" key="11">
    <source>
        <dbReference type="ARBA" id="ARBA00023029"/>
    </source>
</evidence>
<evidence type="ECO:0000256" key="8">
    <source>
        <dbReference type="ARBA" id="ARBA00022833"/>
    </source>
</evidence>
<comment type="function">
    <text evidence="16">Modifies the topological state of DNA by introducing positive supercoils in an ATP-dependent process, increasing the linking number in steps of +1. Binds to single-stranded DNA, transiently cleaves and then rejoins the ends, introducing a positive supercoil in the process. The scissile phosphodiester is attacked by the catalytic tyrosine of the enzyme, resulting in the formation of a DNA-(5'-phosphotyrosyl)-enzyme intermediate. Probably involved in rewinding DNA strands in regions of the chromosome that have opened up to allow replication, transcription, DNA repair and/or for DNA protection.</text>
</comment>
<dbReference type="Pfam" id="PF01751">
    <property type="entry name" value="Toprim"/>
    <property type="match status" value="1"/>
</dbReference>
<dbReference type="InterPro" id="IPR034142">
    <property type="entry name" value="TOPRIM_RevGyr"/>
</dbReference>
<evidence type="ECO:0000259" key="21">
    <source>
        <dbReference type="PROSITE" id="PS52039"/>
    </source>
</evidence>
<dbReference type="InterPro" id="IPR013497">
    <property type="entry name" value="Topo_IA_cen"/>
</dbReference>
<feature type="active site" description="O-(5'-phospho-DNA)-tyrosine intermediate" evidence="16">
    <location>
        <position position="949"/>
    </location>
</feature>
<feature type="domain" description="Topo IA-type catalytic" evidence="21">
    <location>
        <begin position="792"/>
        <end position="1237"/>
    </location>
</feature>
<dbReference type="GO" id="GO:0008094">
    <property type="term" value="F:ATP-dependent activity, acting on DNA"/>
    <property type="evidence" value="ECO:0007669"/>
    <property type="project" value="UniProtKB-UniRule"/>
</dbReference>
<feature type="domain" description="Helicase ATP-binding" evidence="19">
    <location>
        <begin position="94"/>
        <end position="256"/>
    </location>
</feature>
<dbReference type="EMBL" id="CP029288">
    <property type="protein sequence ID" value="AWR97162.1"/>
    <property type="molecule type" value="Genomic_DNA"/>
</dbReference>
<comment type="cofactor">
    <cofactor evidence="16">
        <name>Zn(2+)</name>
        <dbReference type="ChEBI" id="CHEBI:29105"/>
    </cofactor>
    <text evidence="16">Binds 1 or 2 zinc ions per subunit.</text>
</comment>
<dbReference type="GO" id="GO:0006265">
    <property type="term" value="P:DNA topological change"/>
    <property type="evidence" value="ECO:0007669"/>
    <property type="project" value="UniProtKB-UniRule"/>
</dbReference>
<evidence type="ECO:0000256" key="3">
    <source>
        <dbReference type="ARBA" id="ARBA00011245"/>
    </source>
</evidence>
<evidence type="ECO:0000256" key="6">
    <source>
        <dbReference type="ARBA" id="ARBA00022741"/>
    </source>
</evidence>
<dbReference type="Pfam" id="PF00270">
    <property type="entry name" value="DEAD"/>
    <property type="match status" value="1"/>
</dbReference>
<evidence type="ECO:0000256" key="12">
    <source>
        <dbReference type="ARBA" id="ARBA00023125"/>
    </source>
</evidence>
<keyword evidence="23" id="KW-1185">Reference proteome</keyword>
<dbReference type="InterPro" id="IPR005736">
    <property type="entry name" value="Reverse_gyrase"/>
</dbReference>